<evidence type="ECO:0000313" key="2">
    <source>
        <dbReference type="EMBL" id="GLH69692.1"/>
    </source>
</evidence>
<evidence type="ECO:0000256" key="1">
    <source>
        <dbReference type="SAM" id="SignalP"/>
    </source>
</evidence>
<name>A0ABQ5Q526_9BACT</name>
<keyword evidence="3" id="KW-1185">Reference proteome</keyword>
<keyword evidence="1" id="KW-0732">Signal</keyword>
<feature type="signal peptide" evidence="1">
    <location>
        <begin position="1"/>
        <end position="17"/>
    </location>
</feature>
<dbReference type="PROSITE" id="PS51257">
    <property type="entry name" value="PROKAR_LIPOPROTEIN"/>
    <property type="match status" value="1"/>
</dbReference>
<comment type="caution">
    <text evidence="2">The sequence shown here is derived from an EMBL/GenBank/DDBJ whole genome shotgun (WGS) entry which is preliminary data.</text>
</comment>
<proteinExistence type="predicted"/>
<dbReference type="Proteomes" id="UP001165089">
    <property type="component" value="Unassembled WGS sequence"/>
</dbReference>
<reference evidence="2 3" key="1">
    <citation type="journal article" date="2023" name="Antonie Van Leeuwenhoek">
        <title>Mesoterricola silvestris gen. nov., sp. nov., Mesoterricola sediminis sp. nov., Geothrix oryzae sp. nov., Geothrix edaphica sp. nov., Geothrix rubra sp. nov., and Geothrix limicola sp. nov., six novel members of Acidobacteriota isolated from soils.</title>
        <authorList>
            <person name="Itoh H."/>
            <person name="Sugisawa Y."/>
            <person name="Mise K."/>
            <person name="Xu Z."/>
            <person name="Kuniyasu M."/>
            <person name="Ushijima N."/>
            <person name="Kawano K."/>
            <person name="Kobayashi E."/>
            <person name="Shiratori Y."/>
            <person name="Masuda Y."/>
            <person name="Senoo K."/>
        </authorList>
    </citation>
    <scope>NUCLEOTIDE SEQUENCE [LARGE SCALE GENOMIC DNA]</scope>
    <source>
        <strain evidence="2 3">Red803</strain>
    </source>
</reference>
<organism evidence="2 3">
    <name type="scientific">Geothrix rubra</name>
    <dbReference type="NCBI Taxonomy" id="2927977"/>
    <lineage>
        <taxon>Bacteria</taxon>
        <taxon>Pseudomonadati</taxon>
        <taxon>Acidobacteriota</taxon>
        <taxon>Holophagae</taxon>
        <taxon>Holophagales</taxon>
        <taxon>Holophagaceae</taxon>
        <taxon>Geothrix</taxon>
    </lineage>
</organism>
<accession>A0ABQ5Q526</accession>
<evidence type="ECO:0000313" key="3">
    <source>
        <dbReference type="Proteomes" id="UP001165089"/>
    </source>
</evidence>
<dbReference type="InterPro" id="IPR027304">
    <property type="entry name" value="Trigger_fact/SurA_dom_sf"/>
</dbReference>
<gene>
    <name evidence="2" type="ORF">GETHPA_12250</name>
</gene>
<dbReference type="RefSeq" id="WP_285723706.1">
    <property type="nucleotide sequence ID" value="NZ_BSDD01000002.1"/>
</dbReference>
<sequence>MRKPILIASLAAGLALALGCGKPASKDASRVIASAGGEKITEADFQGLVKALSPDPAQAASFLSDPAAREARAQLADQLAMQKAIVAYANLQGLAKDPGVQRQLERAQAQVYFQTLIQKRLAGAEPTEAQLKALYDERIAALKAQGQAGSVPPFDQVKGQLPNLWRQQRQQEAAQELQKEIRERIPVTLADDYKPVAAPAGQ</sequence>
<protein>
    <submittedName>
        <fullName evidence="2">Uncharacterized protein</fullName>
    </submittedName>
</protein>
<feature type="chain" id="PRO_5046262807" evidence="1">
    <location>
        <begin position="18"/>
        <end position="202"/>
    </location>
</feature>
<dbReference type="EMBL" id="BSDD01000002">
    <property type="protein sequence ID" value="GLH69692.1"/>
    <property type="molecule type" value="Genomic_DNA"/>
</dbReference>
<dbReference type="SUPFAM" id="SSF109998">
    <property type="entry name" value="Triger factor/SurA peptide-binding domain-like"/>
    <property type="match status" value="1"/>
</dbReference>